<dbReference type="GO" id="GO:0071555">
    <property type="term" value="P:cell wall organization"/>
    <property type="evidence" value="ECO:0007669"/>
    <property type="project" value="UniProtKB-KW"/>
</dbReference>
<protein>
    <submittedName>
        <fullName evidence="7">Murein transglycosylase</fullName>
    </submittedName>
</protein>
<keyword evidence="8" id="KW-1185">Reference proteome</keyword>
<evidence type="ECO:0000313" key="8">
    <source>
        <dbReference type="Proteomes" id="UP000554235"/>
    </source>
</evidence>
<dbReference type="GO" id="GO:0005576">
    <property type="term" value="C:extracellular region"/>
    <property type="evidence" value="ECO:0007669"/>
    <property type="project" value="TreeGrafter"/>
</dbReference>
<keyword evidence="3 5" id="KW-0326">Glycosidase</keyword>
<dbReference type="Pfam" id="PF00150">
    <property type="entry name" value="Cellulase"/>
    <property type="match status" value="1"/>
</dbReference>
<dbReference type="InterPro" id="IPR001547">
    <property type="entry name" value="Glyco_hydro_5"/>
</dbReference>
<keyword evidence="4" id="KW-0961">Cell wall biogenesis/degradation</keyword>
<sequence length="249" mass="28889">MATGYLKVEGNQIVNQNGDPIILRGTSLGGWLNMENFITGHPGTESSTRAAMLPALGQEKYDYFFDRFLYHFFTEDDAKFLQTLGINSLRLAFSYKHFEDDMNPRQLTEGGFKHLDRVIDLCSSHGIYTILDMHTAPGCQNQDWHSDNHTSYAAFWDFKDHQDRTVWLWEALARRYKDNPWIAGYNLLNEPCDSQQTRVAAFCERCEKAIRKLDPNHLLFLNGNTFAIEWKGFTSILLNIVYAIYNYYI</sequence>
<dbReference type="PANTHER" id="PTHR31297:SF13">
    <property type="entry name" value="PUTATIVE-RELATED"/>
    <property type="match status" value="1"/>
</dbReference>
<evidence type="ECO:0000313" key="7">
    <source>
        <dbReference type="EMBL" id="KAF4458223.1"/>
    </source>
</evidence>
<organism evidence="7 8">
    <name type="scientific">Fusarium albosuccineum</name>
    <dbReference type="NCBI Taxonomy" id="1237068"/>
    <lineage>
        <taxon>Eukaryota</taxon>
        <taxon>Fungi</taxon>
        <taxon>Dikarya</taxon>
        <taxon>Ascomycota</taxon>
        <taxon>Pezizomycotina</taxon>
        <taxon>Sordariomycetes</taxon>
        <taxon>Hypocreomycetidae</taxon>
        <taxon>Hypocreales</taxon>
        <taxon>Nectriaceae</taxon>
        <taxon>Fusarium</taxon>
        <taxon>Fusarium decemcellulare species complex</taxon>
    </lineage>
</organism>
<evidence type="ECO:0000256" key="3">
    <source>
        <dbReference type="ARBA" id="ARBA00023295"/>
    </source>
</evidence>
<accession>A0A8H4P5N6</accession>
<dbReference type="AlphaFoldDB" id="A0A8H4P5N6"/>
<dbReference type="SUPFAM" id="SSF51445">
    <property type="entry name" value="(Trans)glycosidases"/>
    <property type="match status" value="1"/>
</dbReference>
<name>A0A8H4P5N6_9HYPO</name>
<dbReference type="GO" id="GO:0009251">
    <property type="term" value="P:glucan catabolic process"/>
    <property type="evidence" value="ECO:0007669"/>
    <property type="project" value="TreeGrafter"/>
</dbReference>
<dbReference type="Gene3D" id="3.20.20.80">
    <property type="entry name" value="Glycosidases"/>
    <property type="match status" value="1"/>
</dbReference>
<evidence type="ECO:0000256" key="1">
    <source>
        <dbReference type="ARBA" id="ARBA00005641"/>
    </source>
</evidence>
<dbReference type="OrthoDB" id="1887033at2759"/>
<evidence type="ECO:0000259" key="6">
    <source>
        <dbReference type="Pfam" id="PF00150"/>
    </source>
</evidence>
<dbReference type="PANTHER" id="PTHR31297">
    <property type="entry name" value="GLUCAN ENDO-1,6-BETA-GLUCOSIDASE B"/>
    <property type="match status" value="1"/>
</dbReference>
<comment type="caution">
    <text evidence="7">The sequence shown here is derived from an EMBL/GenBank/DDBJ whole genome shotgun (WGS) entry which is preliminary data.</text>
</comment>
<dbReference type="GO" id="GO:0009986">
    <property type="term" value="C:cell surface"/>
    <property type="evidence" value="ECO:0007669"/>
    <property type="project" value="TreeGrafter"/>
</dbReference>
<gene>
    <name evidence="7" type="ORF">FALBO_15047</name>
</gene>
<proteinExistence type="inferred from homology"/>
<dbReference type="InterPro" id="IPR050386">
    <property type="entry name" value="Glycosyl_hydrolase_5"/>
</dbReference>
<feature type="domain" description="Glycoside hydrolase family 5" evidence="6">
    <location>
        <begin position="74"/>
        <end position="227"/>
    </location>
</feature>
<evidence type="ECO:0000256" key="4">
    <source>
        <dbReference type="ARBA" id="ARBA00023316"/>
    </source>
</evidence>
<evidence type="ECO:0000256" key="2">
    <source>
        <dbReference type="ARBA" id="ARBA00022801"/>
    </source>
</evidence>
<reference evidence="7 8" key="1">
    <citation type="submission" date="2020-01" db="EMBL/GenBank/DDBJ databases">
        <title>Identification and distribution of gene clusters putatively required for synthesis of sphingolipid metabolism inhibitors in phylogenetically diverse species of the filamentous fungus Fusarium.</title>
        <authorList>
            <person name="Kim H.-S."/>
            <person name="Busman M."/>
            <person name="Brown D.W."/>
            <person name="Divon H."/>
            <person name="Uhlig S."/>
            <person name="Proctor R.H."/>
        </authorList>
    </citation>
    <scope>NUCLEOTIDE SEQUENCE [LARGE SCALE GENOMIC DNA]</scope>
    <source>
        <strain evidence="7 8">NRRL 20459</strain>
    </source>
</reference>
<dbReference type="InterPro" id="IPR017853">
    <property type="entry name" value="GH"/>
</dbReference>
<dbReference type="EMBL" id="JAADYS010002535">
    <property type="protein sequence ID" value="KAF4458223.1"/>
    <property type="molecule type" value="Genomic_DNA"/>
</dbReference>
<dbReference type="GO" id="GO:0008422">
    <property type="term" value="F:beta-glucosidase activity"/>
    <property type="evidence" value="ECO:0007669"/>
    <property type="project" value="TreeGrafter"/>
</dbReference>
<keyword evidence="2 5" id="KW-0378">Hydrolase</keyword>
<dbReference type="FunFam" id="3.20.20.80:FF:000130">
    <property type="entry name" value="Endoglucanase C"/>
    <property type="match status" value="1"/>
</dbReference>
<evidence type="ECO:0000256" key="5">
    <source>
        <dbReference type="RuleBase" id="RU361153"/>
    </source>
</evidence>
<dbReference type="Proteomes" id="UP000554235">
    <property type="component" value="Unassembled WGS sequence"/>
</dbReference>
<comment type="similarity">
    <text evidence="1 5">Belongs to the glycosyl hydrolase 5 (cellulase A) family.</text>
</comment>